<comment type="caution">
    <text evidence="3">The sequence shown here is derived from an EMBL/GenBank/DDBJ whole genome shotgun (WGS) entry which is preliminary data.</text>
</comment>
<evidence type="ECO:0000256" key="1">
    <source>
        <dbReference type="ARBA" id="ARBA00006987"/>
    </source>
</evidence>
<name>A0A931MG82_9BURK</name>
<feature type="signal peptide" evidence="2">
    <location>
        <begin position="1"/>
        <end position="28"/>
    </location>
</feature>
<keyword evidence="4" id="KW-1185">Reference proteome</keyword>
<organism evidence="3 4">
    <name type="scientific">Caenimonas aquaedulcis</name>
    <dbReference type="NCBI Taxonomy" id="2793270"/>
    <lineage>
        <taxon>Bacteria</taxon>
        <taxon>Pseudomonadati</taxon>
        <taxon>Pseudomonadota</taxon>
        <taxon>Betaproteobacteria</taxon>
        <taxon>Burkholderiales</taxon>
        <taxon>Comamonadaceae</taxon>
        <taxon>Caenimonas</taxon>
    </lineage>
</organism>
<dbReference type="Pfam" id="PF03401">
    <property type="entry name" value="TctC"/>
    <property type="match status" value="1"/>
</dbReference>
<dbReference type="Proteomes" id="UP000651050">
    <property type="component" value="Unassembled WGS sequence"/>
</dbReference>
<sequence>MTLRFNRRSFNLAAASLAATSLASRALAQSGAYPSKTIRIVVPFPAGGGTDAAGRQMAQRIGDRLKATAIVENRPGAGGGLGTLTVARSDPDGYTLVVGGVGTLFTAKALFPELKLDPMKELTPVALLTSTPLALVVPANSPFTSVAQLVEAARTRKDGLFFGSGGAGPSQLAVEMFADMGKLQLQHVPYKGSAPALQDLAAGRIDFMMDILSSVSSLIKAGRLRLLAVSTPRRVPQYPDVPTVAETPGFAGFEALTWTGLFAPRATDPKIIQQLSSALNDKTDEAAFKAQVEASGAYFTPMTAPQFDAFVKSEHKRWGPVIEKAVK</sequence>
<gene>
    <name evidence="3" type="ORF">I5803_08090</name>
</gene>
<accession>A0A931MG82</accession>
<dbReference type="InterPro" id="IPR042100">
    <property type="entry name" value="Bug_dom1"/>
</dbReference>
<evidence type="ECO:0000256" key="2">
    <source>
        <dbReference type="SAM" id="SignalP"/>
    </source>
</evidence>
<dbReference type="Gene3D" id="3.40.190.10">
    <property type="entry name" value="Periplasmic binding protein-like II"/>
    <property type="match status" value="1"/>
</dbReference>
<reference evidence="3" key="1">
    <citation type="submission" date="2020-11" db="EMBL/GenBank/DDBJ databases">
        <title>Bacterial whole genome sequence for Caenimonas sp. DR4.4.</title>
        <authorList>
            <person name="Le V."/>
            <person name="Ko S.-R."/>
            <person name="Ahn C.-Y."/>
            <person name="Oh H.-M."/>
        </authorList>
    </citation>
    <scope>NUCLEOTIDE SEQUENCE</scope>
    <source>
        <strain evidence="3">DR4.4</strain>
    </source>
</reference>
<dbReference type="SUPFAM" id="SSF53850">
    <property type="entry name" value="Periplasmic binding protein-like II"/>
    <property type="match status" value="1"/>
</dbReference>
<comment type="similarity">
    <text evidence="1">Belongs to the UPF0065 (bug) family.</text>
</comment>
<evidence type="ECO:0000313" key="4">
    <source>
        <dbReference type="Proteomes" id="UP000651050"/>
    </source>
</evidence>
<feature type="chain" id="PRO_5037726257" evidence="2">
    <location>
        <begin position="29"/>
        <end position="327"/>
    </location>
</feature>
<keyword evidence="2" id="KW-0732">Signal</keyword>
<dbReference type="PANTHER" id="PTHR42928:SF5">
    <property type="entry name" value="BLR1237 PROTEIN"/>
    <property type="match status" value="1"/>
</dbReference>
<dbReference type="InterPro" id="IPR005064">
    <property type="entry name" value="BUG"/>
</dbReference>
<proteinExistence type="inferred from homology"/>
<dbReference type="CDD" id="cd07012">
    <property type="entry name" value="PBP2_Bug_TTT"/>
    <property type="match status" value="1"/>
</dbReference>
<dbReference type="Gene3D" id="3.40.190.150">
    <property type="entry name" value="Bordetella uptake gene, domain 1"/>
    <property type="match status" value="1"/>
</dbReference>
<dbReference type="RefSeq" id="WP_196985858.1">
    <property type="nucleotide sequence ID" value="NZ_JADWYS010000001.1"/>
</dbReference>
<dbReference type="PIRSF" id="PIRSF017082">
    <property type="entry name" value="YflP"/>
    <property type="match status" value="1"/>
</dbReference>
<dbReference type="AlphaFoldDB" id="A0A931MG82"/>
<dbReference type="PANTHER" id="PTHR42928">
    <property type="entry name" value="TRICARBOXYLATE-BINDING PROTEIN"/>
    <property type="match status" value="1"/>
</dbReference>
<dbReference type="EMBL" id="JADWYS010000001">
    <property type="protein sequence ID" value="MBG9387976.1"/>
    <property type="molecule type" value="Genomic_DNA"/>
</dbReference>
<evidence type="ECO:0000313" key="3">
    <source>
        <dbReference type="EMBL" id="MBG9387976.1"/>
    </source>
</evidence>
<protein>
    <submittedName>
        <fullName evidence="3">Tripartite tricarboxylate transporter substrate binding protein</fullName>
    </submittedName>
</protein>